<dbReference type="EMBL" id="VSSQ01029382">
    <property type="protein sequence ID" value="MPM79495.1"/>
    <property type="molecule type" value="Genomic_DNA"/>
</dbReference>
<gene>
    <name evidence="3" type="ORF">SDC9_126532</name>
</gene>
<accession>A0A645CRG5</accession>
<dbReference type="PANTHER" id="PTHR46558:SF4">
    <property type="entry name" value="DNA-BIDING PHAGE PROTEIN"/>
    <property type="match status" value="1"/>
</dbReference>
<evidence type="ECO:0000313" key="3">
    <source>
        <dbReference type="EMBL" id="MPM79495.1"/>
    </source>
</evidence>
<dbReference type="CDD" id="cd00093">
    <property type="entry name" value="HTH_XRE"/>
    <property type="match status" value="1"/>
</dbReference>
<dbReference type="SUPFAM" id="SSF47413">
    <property type="entry name" value="lambda repressor-like DNA-binding domains"/>
    <property type="match status" value="1"/>
</dbReference>
<proteinExistence type="predicted"/>
<feature type="domain" description="HTH cro/C1-type" evidence="2">
    <location>
        <begin position="5"/>
        <end position="59"/>
    </location>
</feature>
<sequence>MSQQLKNLRKELKLTQSEFGEKIGVTGAAISDIEKGRRKLIDRNISLICEKFHVNEEWLRYGTGDKYKFDDLPTDELATALATIEKEQYEKIKSLLITYSKLDTNNKKVVNDFLELILNEQKK</sequence>
<evidence type="ECO:0000259" key="2">
    <source>
        <dbReference type="PROSITE" id="PS50943"/>
    </source>
</evidence>
<keyword evidence="1" id="KW-0238">DNA-binding</keyword>
<dbReference type="GO" id="GO:0003677">
    <property type="term" value="F:DNA binding"/>
    <property type="evidence" value="ECO:0007669"/>
    <property type="project" value="UniProtKB-KW"/>
</dbReference>
<name>A0A645CRG5_9ZZZZ</name>
<dbReference type="InterPro" id="IPR010982">
    <property type="entry name" value="Lambda_DNA-bd_dom_sf"/>
</dbReference>
<dbReference type="Pfam" id="PF01381">
    <property type="entry name" value="HTH_3"/>
    <property type="match status" value="1"/>
</dbReference>
<dbReference type="InterPro" id="IPR001387">
    <property type="entry name" value="Cro/C1-type_HTH"/>
</dbReference>
<reference evidence="3" key="1">
    <citation type="submission" date="2019-08" db="EMBL/GenBank/DDBJ databases">
        <authorList>
            <person name="Kucharzyk K."/>
            <person name="Murdoch R.W."/>
            <person name="Higgins S."/>
            <person name="Loffler F."/>
        </authorList>
    </citation>
    <scope>NUCLEOTIDE SEQUENCE</scope>
</reference>
<comment type="caution">
    <text evidence="3">The sequence shown here is derived from an EMBL/GenBank/DDBJ whole genome shotgun (WGS) entry which is preliminary data.</text>
</comment>
<dbReference type="Gene3D" id="1.10.260.40">
    <property type="entry name" value="lambda repressor-like DNA-binding domains"/>
    <property type="match status" value="1"/>
</dbReference>
<organism evidence="3">
    <name type="scientific">bioreactor metagenome</name>
    <dbReference type="NCBI Taxonomy" id="1076179"/>
    <lineage>
        <taxon>unclassified sequences</taxon>
        <taxon>metagenomes</taxon>
        <taxon>ecological metagenomes</taxon>
    </lineage>
</organism>
<dbReference type="PANTHER" id="PTHR46558">
    <property type="entry name" value="TRACRIPTIONAL REGULATORY PROTEIN-RELATED-RELATED"/>
    <property type="match status" value="1"/>
</dbReference>
<dbReference type="AlphaFoldDB" id="A0A645CRG5"/>
<dbReference type="PROSITE" id="PS50943">
    <property type="entry name" value="HTH_CROC1"/>
    <property type="match status" value="1"/>
</dbReference>
<evidence type="ECO:0000256" key="1">
    <source>
        <dbReference type="ARBA" id="ARBA00023125"/>
    </source>
</evidence>
<dbReference type="SMART" id="SM00530">
    <property type="entry name" value="HTH_XRE"/>
    <property type="match status" value="1"/>
</dbReference>
<protein>
    <recommendedName>
        <fullName evidence="2">HTH cro/C1-type domain-containing protein</fullName>
    </recommendedName>
</protein>